<gene>
    <name evidence="4" type="ORF">MR241_09290</name>
</gene>
<dbReference type="InterPro" id="IPR027839">
    <property type="entry name" value="DUF4432"/>
</dbReference>
<protein>
    <submittedName>
        <fullName evidence="4">Aldose 1-epimerase family protein</fullName>
    </submittedName>
</protein>
<evidence type="ECO:0000256" key="3">
    <source>
        <dbReference type="ARBA" id="ARBA00022837"/>
    </source>
</evidence>
<evidence type="ECO:0000256" key="2">
    <source>
        <dbReference type="ARBA" id="ARBA00011245"/>
    </source>
</evidence>
<proteinExistence type="predicted"/>
<dbReference type="Proteomes" id="UP001139365">
    <property type="component" value="Unassembled WGS sequence"/>
</dbReference>
<dbReference type="Pfam" id="PF14486">
    <property type="entry name" value="DUF4432"/>
    <property type="match status" value="1"/>
</dbReference>
<evidence type="ECO:0000313" key="4">
    <source>
        <dbReference type="EMBL" id="MCI5756469.1"/>
    </source>
</evidence>
<dbReference type="EMBL" id="JALEMU010000154">
    <property type="protein sequence ID" value="MCI5756469.1"/>
    <property type="molecule type" value="Genomic_DNA"/>
</dbReference>
<comment type="subunit">
    <text evidence="2">Monomer.</text>
</comment>
<name>A0AAE3FJ36_9BACT</name>
<reference evidence="4 5" key="1">
    <citation type="submission" date="2022-03" db="EMBL/GenBank/DDBJ databases">
        <title>Metagenome-assembled genomes from swine fecal metagenomes.</title>
        <authorList>
            <person name="Holman D.B."/>
            <person name="Kommadath A."/>
        </authorList>
    </citation>
    <scope>NUCLEOTIDE SEQUENCE [LARGE SCALE GENOMIC DNA]</scope>
    <source>
        <strain evidence="4">SUG147</strain>
    </source>
</reference>
<dbReference type="Gene3D" id="2.70.98.10">
    <property type="match status" value="1"/>
</dbReference>
<keyword evidence="3" id="KW-0106">Calcium</keyword>
<comment type="cofactor">
    <cofactor evidence="1">
        <name>Ca(2+)</name>
        <dbReference type="ChEBI" id="CHEBI:29108"/>
    </cofactor>
</comment>
<sequence length="336" mass="36260">MNTELLRSIGNMSQLAEIRRATLSEGTGKGLETAQFRNAAGLAFTVIPGRCMDIYDLSYRGINLSFLSKAGLTHTFSPMNGEFSNQWAGGALVTCGLDNVGGHCTAGGETFPTHGRIGATPASSFGTESFWDGGEYILRASGEMHQASLFGRNLTLRRRIETTLYGKTVKVRDEIINSAAEAEPYMLLYHCNFGYPLLRHDSIFAHSPAELTVLSPLSGDPGKMSHPIDGREEELYLWRAKGERSCGILYNLSLGLGVAVSADTAALPNFLEWKRMKSGDYVLAIEPCNTCGMDRKTAAENGVLPVIPPFSSVIAGVEITVLDGESEINGALRQLG</sequence>
<dbReference type="CDD" id="cd09023">
    <property type="entry name" value="Aldose_epim_Ec_c4013"/>
    <property type="match status" value="1"/>
</dbReference>
<accession>A0AAE3FJ36</accession>
<evidence type="ECO:0000313" key="5">
    <source>
        <dbReference type="Proteomes" id="UP001139365"/>
    </source>
</evidence>
<dbReference type="GO" id="GO:0030246">
    <property type="term" value="F:carbohydrate binding"/>
    <property type="evidence" value="ECO:0007669"/>
    <property type="project" value="InterPro"/>
</dbReference>
<evidence type="ECO:0000256" key="1">
    <source>
        <dbReference type="ARBA" id="ARBA00001913"/>
    </source>
</evidence>
<comment type="caution">
    <text evidence="4">The sequence shown here is derived from an EMBL/GenBank/DDBJ whole genome shotgun (WGS) entry which is preliminary data.</text>
</comment>
<dbReference type="AlphaFoldDB" id="A0AAE3FJ36"/>
<dbReference type="InterPro" id="IPR014718">
    <property type="entry name" value="GH-type_carb-bd"/>
</dbReference>
<organism evidence="4 5">
    <name type="scientific">Candidatus Colimorpha enterica</name>
    <dbReference type="NCBI Taxonomy" id="3083063"/>
    <lineage>
        <taxon>Bacteria</taxon>
        <taxon>Pseudomonadati</taxon>
        <taxon>Bacteroidota</taxon>
        <taxon>Bacteroidia</taxon>
        <taxon>Bacteroidales</taxon>
        <taxon>Candidatus Colimorpha</taxon>
    </lineage>
</organism>